<name>A0A812TI81_9DINO</name>
<dbReference type="AlphaFoldDB" id="A0A812TI81"/>
<dbReference type="OrthoDB" id="10418065at2759"/>
<protein>
    <submittedName>
        <fullName evidence="1">Uncharacterized protein</fullName>
    </submittedName>
</protein>
<dbReference type="EMBL" id="CAJNJA010024552">
    <property type="protein sequence ID" value="CAE7528046.1"/>
    <property type="molecule type" value="Genomic_DNA"/>
</dbReference>
<evidence type="ECO:0000313" key="1">
    <source>
        <dbReference type="EMBL" id="CAE7528046.1"/>
    </source>
</evidence>
<keyword evidence="2" id="KW-1185">Reference proteome</keyword>
<organism evidence="1 2">
    <name type="scientific">Symbiodinium necroappetens</name>
    <dbReference type="NCBI Taxonomy" id="1628268"/>
    <lineage>
        <taxon>Eukaryota</taxon>
        <taxon>Sar</taxon>
        <taxon>Alveolata</taxon>
        <taxon>Dinophyceae</taxon>
        <taxon>Suessiales</taxon>
        <taxon>Symbiodiniaceae</taxon>
        <taxon>Symbiodinium</taxon>
    </lineage>
</organism>
<sequence length="221" mass="24902">MLRRCGPKAGRRLRGAPKTGGLQADFVVLCADAAERHAMTEAIEASVRPGAGERFAQELEALSGTAVRAEDVHCAMVNRISGMTSPISKMMLRKKIRWLPTFPKESTFPSTIFYTSQWNLVDAAMKLQRIFIEHKIEEQVNTHVLRITPAEFCAAYTDKQPIFRNEMISKNWALPRLYAQGKPPPWIALVNDLKVNRIPLDIKVKCITQLPLDTWSKLTAD</sequence>
<gene>
    <name evidence="1" type="ORF">SNEC2469_LOCUS15141</name>
</gene>
<reference evidence="1" key="1">
    <citation type="submission" date="2021-02" db="EMBL/GenBank/DDBJ databases">
        <authorList>
            <person name="Dougan E. K."/>
            <person name="Rhodes N."/>
            <person name="Thang M."/>
            <person name="Chan C."/>
        </authorList>
    </citation>
    <scope>NUCLEOTIDE SEQUENCE</scope>
</reference>
<dbReference type="Proteomes" id="UP000601435">
    <property type="component" value="Unassembled WGS sequence"/>
</dbReference>
<comment type="caution">
    <text evidence="1">The sequence shown here is derived from an EMBL/GenBank/DDBJ whole genome shotgun (WGS) entry which is preliminary data.</text>
</comment>
<accession>A0A812TI81</accession>
<evidence type="ECO:0000313" key="2">
    <source>
        <dbReference type="Proteomes" id="UP000601435"/>
    </source>
</evidence>
<proteinExistence type="predicted"/>